<feature type="compositionally biased region" description="Acidic residues" evidence="1">
    <location>
        <begin position="68"/>
        <end position="81"/>
    </location>
</feature>
<feature type="compositionally biased region" description="Basic and acidic residues" evidence="1">
    <location>
        <begin position="370"/>
        <end position="387"/>
    </location>
</feature>
<feature type="region of interest" description="Disordered" evidence="1">
    <location>
        <begin position="1"/>
        <end position="489"/>
    </location>
</feature>
<evidence type="ECO:0000313" key="3">
    <source>
        <dbReference type="Proteomes" id="UP001157974"/>
    </source>
</evidence>
<name>A0AAV8UNA4_9RHOD</name>
<feature type="compositionally biased region" description="Basic and acidic residues" evidence="1">
    <location>
        <begin position="188"/>
        <end position="203"/>
    </location>
</feature>
<accession>A0AAV8UNA4</accession>
<dbReference type="EMBL" id="JAMWBK010000008">
    <property type="protein sequence ID" value="KAJ8903058.1"/>
    <property type="molecule type" value="Genomic_DNA"/>
</dbReference>
<feature type="compositionally biased region" description="Basic and acidic residues" evidence="1">
    <location>
        <begin position="125"/>
        <end position="140"/>
    </location>
</feature>
<organism evidence="2 3">
    <name type="scientific">Rhodosorus marinus</name>
    <dbReference type="NCBI Taxonomy" id="101924"/>
    <lineage>
        <taxon>Eukaryota</taxon>
        <taxon>Rhodophyta</taxon>
        <taxon>Stylonematophyceae</taxon>
        <taxon>Stylonematales</taxon>
        <taxon>Stylonemataceae</taxon>
        <taxon>Rhodosorus</taxon>
    </lineage>
</organism>
<feature type="compositionally biased region" description="Basic and acidic residues" evidence="1">
    <location>
        <begin position="50"/>
        <end position="63"/>
    </location>
</feature>
<evidence type="ECO:0000256" key="1">
    <source>
        <dbReference type="SAM" id="MobiDB-lite"/>
    </source>
</evidence>
<sequence>MVLFNPYGVDLEQDDDGFGDESELSSEDSSSEGDYIADAEQETAAAVEDGDVRKDLEQTREISSESELVTDEQENLVEDGEQAALEVLNDEPSGVGEDSDEGGPGIEGDSGAVLEESNVQQVTDHAGELVIDKEHGQIEAKEEEEERSAPLSDDRAGKEKEEDLSVAFGEEAGETLLTGNGAGPEEEHDSRTKSEEGIVREAEYSLSEAEAPAGAHNPDMHINSDQHPESRADDDKAEDTEMERVEDGMDHGDEISEEHVVEVSAEEAEQVDPESAVDDQSYDMGMGKESQYTVDRVESLEEETSGGDRGNLEQGSEGSWAGEPTTRAQQAEEEMGEGTAEHEEFVEASGQETNELNSYSHVAVDDESSDETHHGNTDGDKLKRDSQAAEMDEVIDESTIASDIGVRSEAQDVEGDYEEHGVGEDEDAGAPDDIPSMEAHVRVGATPSDTTESTLEEETAGEALTLEHFADQVDPSSPNASENLLDEEGNYVFEHEANQFEEYEL</sequence>
<proteinExistence type="predicted"/>
<feature type="compositionally biased region" description="Basic and acidic residues" evidence="1">
    <location>
        <begin position="218"/>
        <end position="234"/>
    </location>
</feature>
<dbReference type="AlphaFoldDB" id="A0AAV8UNA4"/>
<evidence type="ECO:0000313" key="2">
    <source>
        <dbReference type="EMBL" id="KAJ8903058.1"/>
    </source>
</evidence>
<feature type="compositionally biased region" description="Acidic residues" evidence="1">
    <location>
        <begin position="11"/>
        <end position="41"/>
    </location>
</feature>
<protein>
    <submittedName>
        <fullName evidence="2">Uncharacterized protein</fullName>
    </submittedName>
</protein>
<feature type="compositionally biased region" description="Acidic residues" evidence="1">
    <location>
        <begin position="264"/>
        <end position="281"/>
    </location>
</feature>
<dbReference type="Proteomes" id="UP001157974">
    <property type="component" value="Unassembled WGS sequence"/>
</dbReference>
<gene>
    <name evidence="2" type="ORF">NDN08_006373</name>
</gene>
<keyword evidence="3" id="KW-1185">Reference proteome</keyword>
<reference evidence="2 3" key="1">
    <citation type="journal article" date="2023" name="Nat. Commun.">
        <title>Origin of minicircular mitochondrial genomes in red algae.</title>
        <authorList>
            <person name="Lee Y."/>
            <person name="Cho C.H."/>
            <person name="Lee Y.M."/>
            <person name="Park S.I."/>
            <person name="Yang J.H."/>
            <person name="West J.A."/>
            <person name="Bhattacharya D."/>
            <person name="Yoon H.S."/>
        </authorList>
    </citation>
    <scope>NUCLEOTIDE SEQUENCE [LARGE SCALE GENOMIC DNA]</scope>
    <source>
        <strain evidence="2 3">CCMP1338</strain>
        <tissue evidence="2">Whole cell</tissue>
    </source>
</reference>
<comment type="caution">
    <text evidence="2">The sequence shown here is derived from an EMBL/GenBank/DDBJ whole genome shotgun (WGS) entry which is preliminary data.</text>
</comment>
<feature type="compositionally biased region" description="Basic and acidic residues" evidence="1">
    <location>
        <begin position="242"/>
        <end position="261"/>
    </location>
</feature>
<feature type="compositionally biased region" description="Basic and acidic residues" evidence="1">
    <location>
        <begin position="152"/>
        <end position="163"/>
    </location>
</feature>
<feature type="compositionally biased region" description="Polar residues" evidence="1">
    <location>
        <begin position="350"/>
        <end position="360"/>
    </location>
</feature>